<dbReference type="GO" id="GO:0005524">
    <property type="term" value="F:ATP binding"/>
    <property type="evidence" value="ECO:0007669"/>
    <property type="project" value="UniProtKB-KW"/>
</dbReference>
<dbReference type="InterPro" id="IPR011009">
    <property type="entry name" value="Kinase-like_dom_sf"/>
</dbReference>
<evidence type="ECO:0000256" key="12">
    <source>
        <dbReference type="ARBA" id="ARBA00023137"/>
    </source>
</evidence>
<evidence type="ECO:0000256" key="15">
    <source>
        <dbReference type="ARBA" id="ARBA00023180"/>
    </source>
</evidence>
<evidence type="ECO:0000256" key="7">
    <source>
        <dbReference type="ARBA" id="ARBA00022741"/>
    </source>
</evidence>
<dbReference type="PANTHER" id="PTHR24416">
    <property type="entry name" value="TYROSINE-PROTEIN KINASE RECEPTOR"/>
    <property type="match status" value="1"/>
</dbReference>
<evidence type="ECO:0000256" key="5">
    <source>
        <dbReference type="ARBA" id="ARBA00022692"/>
    </source>
</evidence>
<keyword evidence="14" id="KW-0675">Receptor</keyword>
<dbReference type="GO" id="GO:0043235">
    <property type="term" value="C:receptor complex"/>
    <property type="evidence" value="ECO:0007669"/>
    <property type="project" value="TreeGrafter"/>
</dbReference>
<proteinExistence type="predicted"/>
<keyword evidence="12" id="KW-0829">Tyrosine-protein kinase</keyword>
<keyword evidence="4" id="KW-0808">Transferase</keyword>
<dbReference type="InterPro" id="IPR001245">
    <property type="entry name" value="Ser-Thr/Tyr_kinase_cat_dom"/>
</dbReference>
<feature type="domain" description="Protein kinase" evidence="17">
    <location>
        <begin position="1"/>
        <end position="206"/>
    </location>
</feature>
<dbReference type="Pfam" id="PF07714">
    <property type="entry name" value="PK_Tyr_Ser-Thr"/>
    <property type="match status" value="1"/>
</dbReference>
<dbReference type="GO" id="GO:0019221">
    <property type="term" value="P:cytokine-mediated signaling pathway"/>
    <property type="evidence" value="ECO:0007669"/>
    <property type="project" value="TreeGrafter"/>
</dbReference>
<dbReference type="GO" id="GO:0004714">
    <property type="term" value="F:transmembrane receptor protein tyrosine kinase activity"/>
    <property type="evidence" value="ECO:0007669"/>
    <property type="project" value="UniProtKB-EC"/>
</dbReference>
<keyword evidence="6" id="KW-0732">Signal</keyword>
<dbReference type="GO" id="GO:0019838">
    <property type="term" value="F:growth factor binding"/>
    <property type="evidence" value="ECO:0007669"/>
    <property type="project" value="TreeGrafter"/>
</dbReference>
<keyword evidence="16" id="KW-0393">Immunoglobulin domain</keyword>
<keyword evidence="19" id="KW-1185">Reference proteome</keyword>
<dbReference type="EC" id="2.7.10.1" evidence="2"/>
<dbReference type="GO" id="GO:0030183">
    <property type="term" value="P:B cell differentiation"/>
    <property type="evidence" value="ECO:0007669"/>
    <property type="project" value="TreeGrafter"/>
</dbReference>
<sequence>KGAHLEYGVNMDLYREDELKATQTSQNINMTSGPNGIALCSEEDEMKCASRQMDEEEDFSVLTFEDLLCFAYQVAKGMEFLESKLCIHRDLAARNILVTHGKVMKICDFGLARDVVNDSNYIVRGNVRLPVKWMAPESLFEGMYTMKSDVWSYGILLWEIFSLGVNPYPGIQVDANFYKLIKSGFKMDRPYYATKHVKVEEGEIFV</sequence>
<dbReference type="GO" id="GO:0005886">
    <property type="term" value="C:plasma membrane"/>
    <property type="evidence" value="ECO:0007669"/>
    <property type="project" value="TreeGrafter"/>
</dbReference>
<dbReference type="Gene3D" id="1.10.510.10">
    <property type="entry name" value="Transferase(Phosphotransferase) domain 1"/>
    <property type="match status" value="1"/>
</dbReference>
<dbReference type="InterPro" id="IPR008266">
    <property type="entry name" value="Tyr_kinase_AS"/>
</dbReference>
<evidence type="ECO:0000256" key="1">
    <source>
        <dbReference type="ARBA" id="ARBA00004479"/>
    </source>
</evidence>
<organism evidence="18 19">
    <name type="scientific">Bambusicola thoracicus</name>
    <name type="common">Chinese bamboo-partridge</name>
    <name type="synonym">Perdix thoracica</name>
    <dbReference type="NCBI Taxonomy" id="9083"/>
    <lineage>
        <taxon>Eukaryota</taxon>
        <taxon>Metazoa</taxon>
        <taxon>Chordata</taxon>
        <taxon>Craniata</taxon>
        <taxon>Vertebrata</taxon>
        <taxon>Euteleostomi</taxon>
        <taxon>Archelosauria</taxon>
        <taxon>Archosauria</taxon>
        <taxon>Dinosauria</taxon>
        <taxon>Saurischia</taxon>
        <taxon>Theropoda</taxon>
        <taxon>Coelurosauria</taxon>
        <taxon>Aves</taxon>
        <taxon>Neognathae</taxon>
        <taxon>Galloanserae</taxon>
        <taxon>Galliformes</taxon>
        <taxon>Phasianidae</taxon>
        <taxon>Perdicinae</taxon>
        <taxon>Bambusicola</taxon>
    </lineage>
</organism>
<dbReference type="PROSITE" id="PS50011">
    <property type="entry name" value="PROTEIN_KINASE_DOM"/>
    <property type="match status" value="1"/>
</dbReference>
<keyword evidence="15" id="KW-0325">Glycoprotein</keyword>
<evidence type="ECO:0000256" key="3">
    <source>
        <dbReference type="ARBA" id="ARBA00022553"/>
    </source>
</evidence>
<keyword evidence="9" id="KW-0067">ATP-binding</keyword>
<comment type="subcellular location">
    <subcellularLocation>
        <location evidence="1">Membrane</location>
        <topology evidence="1">Single-pass type I membrane protein</topology>
    </subcellularLocation>
</comment>
<evidence type="ECO:0000256" key="16">
    <source>
        <dbReference type="ARBA" id="ARBA00023319"/>
    </source>
</evidence>
<evidence type="ECO:0000259" key="17">
    <source>
        <dbReference type="PROSITE" id="PS50011"/>
    </source>
</evidence>
<keyword evidence="3" id="KW-0597">Phosphoprotein</keyword>
<keyword evidence="5" id="KW-0812">Transmembrane</keyword>
<dbReference type="AlphaFoldDB" id="A0A2P4SE76"/>
<keyword evidence="7" id="KW-0547">Nucleotide-binding</keyword>
<keyword evidence="13" id="KW-1015">Disulfide bond</keyword>
<accession>A0A2P4SE76</accession>
<dbReference type="InterPro" id="IPR000719">
    <property type="entry name" value="Prot_kinase_dom"/>
</dbReference>
<dbReference type="PANTHER" id="PTHR24416:SF356">
    <property type="entry name" value="RECEPTOR-TYPE TYROSINE-PROTEIN KINASE FLT3"/>
    <property type="match status" value="1"/>
</dbReference>
<evidence type="ECO:0000313" key="19">
    <source>
        <dbReference type="Proteomes" id="UP000237246"/>
    </source>
</evidence>
<evidence type="ECO:0000256" key="14">
    <source>
        <dbReference type="ARBA" id="ARBA00023170"/>
    </source>
</evidence>
<keyword evidence="11" id="KW-0472">Membrane</keyword>
<dbReference type="Proteomes" id="UP000237246">
    <property type="component" value="Unassembled WGS sequence"/>
</dbReference>
<evidence type="ECO:0000256" key="8">
    <source>
        <dbReference type="ARBA" id="ARBA00022777"/>
    </source>
</evidence>
<dbReference type="InterPro" id="IPR020635">
    <property type="entry name" value="Tyr_kinase_cat_dom"/>
</dbReference>
<name>A0A2P4SE76_BAMTH</name>
<dbReference type="PRINTS" id="PR00109">
    <property type="entry name" value="TYRKINASE"/>
</dbReference>
<dbReference type="FunFam" id="1.10.510.10:FF:000426">
    <property type="entry name" value="Receptor-type tyrosine-protein kinase FLT3"/>
    <property type="match status" value="1"/>
</dbReference>
<keyword evidence="8" id="KW-0418">Kinase</keyword>
<dbReference type="GO" id="GO:0007169">
    <property type="term" value="P:cell surface receptor protein tyrosine kinase signaling pathway"/>
    <property type="evidence" value="ECO:0007669"/>
    <property type="project" value="TreeGrafter"/>
</dbReference>
<dbReference type="EMBL" id="PPHD01058465">
    <property type="protein sequence ID" value="POI22413.1"/>
    <property type="molecule type" value="Genomic_DNA"/>
</dbReference>
<evidence type="ECO:0000313" key="18">
    <source>
        <dbReference type="EMBL" id="POI22413.1"/>
    </source>
</evidence>
<reference evidence="18 19" key="1">
    <citation type="submission" date="2018-01" db="EMBL/GenBank/DDBJ databases">
        <title>Comparison of the Chinese Bamboo Partridge and Red Junglefowl genome sequences highlights the importance of demography in genome evolution.</title>
        <authorList>
            <person name="Tiley G.P."/>
            <person name="Kimball R.T."/>
            <person name="Braun E.L."/>
            <person name="Burleigh J.G."/>
        </authorList>
    </citation>
    <scope>NUCLEOTIDE SEQUENCE [LARGE SCALE GENOMIC DNA]</scope>
    <source>
        <strain evidence="18">RTK389</strain>
        <tissue evidence="18">Blood</tissue>
    </source>
</reference>
<gene>
    <name evidence="18" type="ORF">CIB84_013839</name>
</gene>
<evidence type="ECO:0000256" key="13">
    <source>
        <dbReference type="ARBA" id="ARBA00023157"/>
    </source>
</evidence>
<feature type="non-terminal residue" evidence="18">
    <location>
        <position position="1"/>
    </location>
</feature>
<evidence type="ECO:0000256" key="11">
    <source>
        <dbReference type="ARBA" id="ARBA00023136"/>
    </source>
</evidence>
<evidence type="ECO:0000256" key="10">
    <source>
        <dbReference type="ARBA" id="ARBA00022989"/>
    </source>
</evidence>
<dbReference type="PROSITE" id="PS00109">
    <property type="entry name" value="PROTEIN_KINASE_TYR"/>
    <property type="match status" value="1"/>
</dbReference>
<dbReference type="InterPro" id="IPR050122">
    <property type="entry name" value="RTK"/>
</dbReference>
<evidence type="ECO:0000256" key="2">
    <source>
        <dbReference type="ARBA" id="ARBA00011902"/>
    </source>
</evidence>
<dbReference type="SMART" id="SM00219">
    <property type="entry name" value="TyrKc"/>
    <property type="match status" value="1"/>
</dbReference>
<evidence type="ECO:0000256" key="4">
    <source>
        <dbReference type="ARBA" id="ARBA00022679"/>
    </source>
</evidence>
<keyword evidence="10" id="KW-1133">Transmembrane helix</keyword>
<evidence type="ECO:0000256" key="9">
    <source>
        <dbReference type="ARBA" id="ARBA00022840"/>
    </source>
</evidence>
<protein>
    <recommendedName>
        <fullName evidence="2">receptor protein-tyrosine kinase</fullName>
        <ecNumber evidence="2">2.7.10.1</ecNumber>
    </recommendedName>
</protein>
<dbReference type="OrthoDB" id="6077854at2759"/>
<comment type="caution">
    <text evidence="18">The sequence shown here is derived from an EMBL/GenBank/DDBJ whole genome shotgun (WGS) entry which is preliminary data.</text>
</comment>
<dbReference type="SUPFAM" id="SSF56112">
    <property type="entry name" value="Protein kinase-like (PK-like)"/>
    <property type="match status" value="1"/>
</dbReference>
<evidence type="ECO:0000256" key="6">
    <source>
        <dbReference type="ARBA" id="ARBA00022729"/>
    </source>
</evidence>